<evidence type="ECO:0000256" key="3">
    <source>
        <dbReference type="ARBA" id="ARBA00022806"/>
    </source>
</evidence>
<dbReference type="InterPro" id="IPR027417">
    <property type="entry name" value="P-loop_NTPase"/>
</dbReference>
<keyword evidence="5" id="KW-0238">DNA-binding</keyword>
<reference evidence="9 10" key="1">
    <citation type="submission" date="2020-02" db="EMBL/GenBank/DDBJ databases">
        <title>Albibacoteraceae fam. nov., the first described family within the subdivision 4 Verrucomicrobia.</title>
        <authorList>
            <person name="Xi F."/>
        </authorList>
    </citation>
    <scope>NUCLEOTIDE SEQUENCE [LARGE SCALE GENOMIC DNA]</scope>
    <source>
        <strain evidence="9 10">CK1056</strain>
    </source>
</reference>
<keyword evidence="4 9" id="KW-0067">ATP-binding</keyword>
<dbReference type="RefSeq" id="WP_163966839.1">
    <property type="nucleotide sequence ID" value="NZ_JAAGNX010000003.1"/>
</dbReference>
<keyword evidence="1" id="KW-0547">Nucleotide-binding</keyword>
<evidence type="ECO:0000256" key="5">
    <source>
        <dbReference type="ARBA" id="ARBA00023125"/>
    </source>
</evidence>
<dbReference type="InterPro" id="IPR033186">
    <property type="entry name" value="HerA_C"/>
</dbReference>
<evidence type="ECO:0000313" key="9">
    <source>
        <dbReference type="EMBL" id="NDV63367.1"/>
    </source>
</evidence>
<dbReference type="GO" id="GO:0005524">
    <property type="term" value="F:ATP binding"/>
    <property type="evidence" value="ECO:0007669"/>
    <property type="project" value="UniProtKB-KW"/>
</dbReference>
<accession>A0A6B2M5G3</accession>
<evidence type="ECO:0000259" key="7">
    <source>
        <dbReference type="Pfam" id="PF01935"/>
    </source>
</evidence>
<keyword evidence="3" id="KW-0347">Helicase</keyword>
<name>A0A6B2M5G3_9BACT</name>
<dbReference type="GO" id="GO:0003677">
    <property type="term" value="F:DNA binding"/>
    <property type="evidence" value="ECO:0007669"/>
    <property type="project" value="UniProtKB-KW"/>
</dbReference>
<dbReference type="Gene3D" id="3.40.50.300">
    <property type="entry name" value="P-loop containing nucleotide triphosphate hydrolases"/>
    <property type="match status" value="2"/>
</dbReference>
<evidence type="ECO:0000256" key="2">
    <source>
        <dbReference type="ARBA" id="ARBA00022801"/>
    </source>
</evidence>
<comment type="caution">
    <text evidence="9">The sequence shown here is derived from an EMBL/GenBank/DDBJ whole genome shotgun (WGS) entry which is preliminary data.</text>
</comment>
<feature type="domain" description="Helicase HerA-like C-terminal" evidence="8">
    <location>
        <begin position="310"/>
        <end position="426"/>
    </location>
</feature>
<dbReference type="InterPro" id="IPR002789">
    <property type="entry name" value="HerA_central"/>
</dbReference>
<dbReference type="GO" id="GO:0004386">
    <property type="term" value="F:helicase activity"/>
    <property type="evidence" value="ECO:0007669"/>
    <property type="project" value="UniProtKB-KW"/>
</dbReference>
<dbReference type="Pfam" id="PF05872">
    <property type="entry name" value="HerA_C"/>
    <property type="match status" value="1"/>
</dbReference>
<keyword evidence="2" id="KW-0378">Hydrolase</keyword>
<evidence type="ECO:0000259" key="8">
    <source>
        <dbReference type="Pfam" id="PF05872"/>
    </source>
</evidence>
<organism evidence="9 10">
    <name type="scientific">Oceanipulchritudo coccoides</name>
    <dbReference type="NCBI Taxonomy" id="2706888"/>
    <lineage>
        <taxon>Bacteria</taxon>
        <taxon>Pseudomonadati</taxon>
        <taxon>Verrucomicrobiota</taxon>
        <taxon>Opitutia</taxon>
        <taxon>Puniceicoccales</taxon>
        <taxon>Oceanipulchritudinaceae</taxon>
        <taxon>Oceanipulchritudo</taxon>
    </lineage>
</organism>
<keyword evidence="6" id="KW-0413">Isomerase</keyword>
<dbReference type="SUPFAM" id="SSF52540">
    <property type="entry name" value="P-loop containing nucleoside triphosphate hydrolases"/>
    <property type="match status" value="1"/>
</dbReference>
<dbReference type="PANTHER" id="PTHR42957:SF2">
    <property type="entry name" value="HELICASE HERA CENTRAL DOMAIN-CONTAINING PROTEIN"/>
    <property type="match status" value="1"/>
</dbReference>
<proteinExistence type="predicted"/>
<keyword evidence="10" id="KW-1185">Reference proteome</keyword>
<protein>
    <submittedName>
        <fullName evidence="9">ATP-binding protein</fullName>
    </submittedName>
</protein>
<evidence type="ECO:0000256" key="6">
    <source>
        <dbReference type="ARBA" id="ARBA00023235"/>
    </source>
</evidence>
<dbReference type="AlphaFoldDB" id="A0A6B2M5G3"/>
<evidence type="ECO:0000256" key="4">
    <source>
        <dbReference type="ARBA" id="ARBA00022840"/>
    </source>
</evidence>
<sequence>MDEQLKNTCNKLVPFIGKGHAQALWLAYITSETMQAKAEAQTFIELFWLRFAGPSVDNNTIYLPADDSFSHGSIPFGTVHYGNRPMGELRLQPEDINKHIGLFSITGGGKTNACKLMLSTLAHSCPFLVIDWKRSYRDLAYIAKANIRIVSIGQEGHQNLEWNPLQPPPGTGYQAWMYIVAELLEKSHLSGPGTADILIEVFDRLFTKNGWATPNQKIKRLPTFQQALFEVQSGQFTGRRMLWRDTCVRILRTFTLGASAKTFNTMAHASLEKLLGQPTILEIDYELPKPIRVFISELILRWVHLYRLRQGESKKLRHVLVFEEAHNMMPSQRNDTQMHSLETLLREIRGFGQGLVLISQHPSLLPTYVLGNTNTLVFLGLQHEDDIRAAAKALFLSKEDMHYLDKLKVGEALVKIKSRGGPYFVRFPEVA</sequence>
<dbReference type="Pfam" id="PF01935">
    <property type="entry name" value="DUF87"/>
    <property type="match status" value="1"/>
</dbReference>
<gene>
    <name evidence="9" type="ORF">G0Q06_12955</name>
</gene>
<dbReference type="GO" id="GO:0016787">
    <property type="term" value="F:hydrolase activity"/>
    <property type="evidence" value="ECO:0007669"/>
    <property type="project" value="UniProtKB-KW"/>
</dbReference>
<dbReference type="PANTHER" id="PTHR42957">
    <property type="entry name" value="HELICASE MJ1565-RELATED"/>
    <property type="match status" value="1"/>
</dbReference>
<dbReference type="Proteomes" id="UP000478417">
    <property type="component" value="Unassembled WGS sequence"/>
</dbReference>
<evidence type="ECO:0000313" key="10">
    <source>
        <dbReference type="Proteomes" id="UP000478417"/>
    </source>
</evidence>
<feature type="domain" description="Helicase HerA central" evidence="7">
    <location>
        <begin position="91"/>
        <end position="154"/>
    </location>
</feature>
<evidence type="ECO:0000256" key="1">
    <source>
        <dbReference type="ARBA" id="ARBA00022741"/>
    </source>
</evidence>
<dbReference type="CDD" id="cd01127">
    <property type="entry name" value="TrwB_TraG_TraD_VirD4"/>
    <property type="match status" value="1"/>
</dbReference>
<dbReference type="InterPro" id="IPR008571">
    <property type="entry name" value="HerA-like"/>
</dbReference>
<dbReference type="EMBL" id="JAAGNX010000003">
    <property type="protein sequence ID" value="NDV63367.1"/>
    <property type="molecule type" value="Genomic_DNA"/>
</dbReference>